<dbReference type="PROSITE" id="PS51194">
    <property type="entry name" value="HELICASE_CTER"/>
    <property type="match status" value="1"/>
</dbReference>
<dbReference type="InterPro" id="IPR014001">
    <property type="entry name" value="Helicase_ATP-bd"/>
</dbReference>
<dbReference type="Proteomes" id="UP000503462">
    <property type="component" value="Chromosome 4"/>
</dbReference>
<keyword evidence="3" id="KW-0067">ATP-binding</keyword>
<dbReference type="SMART" id="SM00487">
    <property type="entry name" value="DEXDc"/>
    <property type="match status" value="1"/>
</dbReference>
<dbReference type="GO" id="GO:0005634">
    <property type="term" value="C:nucleus"/>
    <property type="evidence" value="ECO:0007669"/>
    <property type="project" value="TreeGrafter"/>
</dbReference>
<dbReference type="SUPFAM" id="SSF52540">
    <property type="entry name" value="P-loop containing nucleoside triphosphate hydrolases"/>
    <property type="match status" value="2"/>
</dbReference>
<evidence type="ECO:0000256" key="1">
    <source>
        <dbReference type="ARBA" id="ARBA00022741"/>
    </source>
</evidence>
<dbReference type="GO" id="GO:0006281">
    <property type="term" value="P:DNA repair"/>
    <property type="evidence" value="ECO:0007669"/>
    <property type="project" value="TreeGrafter"/>
</dbReference>
<evidence type="ECO:0000313" key="8">
    <source>
        <dbReference type="Proteomes" id="UP000503462"/>
    </source>
</evidence>
<evidence type="ECO:0000256" key="3">
    <source>
        <dbReference type="ARBA" id="ARBA00022840"/>
    </source>
</evidence>
<feature type="compositionally biased region" description="Low complexity" evidence="4">
    <location>
        <begin position="47"/>
        <end position="61"/>
    </location>
</feature>
<keyword evidence="1" id="KW-0547">Nucleotide-binding</keyword>
<gene>
    <name evidence="7" type="ORF">AMS68_006554</name>
</gene>
<feature type="region of interest" description="Disordered" evidence="4">
    <location>
        <begin position="1"/>
        <end position="86"/>
    </location>
</feature>
<evidence type="ECO:0000256" key="4">
    <source>
        <dbReference type="SAM" id="MobiDB-lite"/>
    </source>
</evidence>
<dbReference type="PANTHER" id="PTHR45626:SF52">
    <property type="entry name" value="SINGLE-STRANDED DNA-DEPENDENT ATPASE (EUROFUNG)"/>
    <property type="match status" value="1"/>
</dbReference>
<dbReference type="Gene3D" id="3.40.50.10810">
    <property type="entry name" value="Tandem AAA-ATPase domain"/>
    <property type="match status" value="1"/>
</dbReference>
<dbReference type="PROSITE" id="PS51192">
    <property type="entry name" value="HELICASE_ATP_BIND_1"/>
    <property type="match status" value="1"/>
</dbReference>
<keyword evidence="2" id="KW-0378">Hydrolase</keyword>
<feature type="domain" description="Helicase ATP-binding" evidence="5">
    <location>
        <begin position="419"/>
        <end position="600"/>
    </location>
</feature>
<reference evidence="7 8" key="1">
    <citation type="journal article" date="2016" name="Sci. Rep.">
        <title>Peltaster fructicola genome reveals evolution from an invasive phytopathogen to an ectophytic parasite.</title>
        <authorList>
            <person name="Xu C."/>
            <person name="Chen H."/>
            <person name="Gleason M.L."/>
            <person name="Xu J.R."/>
            <person name="Liu H."/>
            <person name="Zhang R."/>
            <person name="Sun G."/>
        </authorList>
    </citation>
    <scope>NUCLEOTIDE SEQUENCE [LARGE SCALE GENOMIC DNA]</scope>
    <source>
        <strain evidence="7 8">LNHT1506</strain>
    </source>
</reference>
<dbReference type="AlphaFoldDB" id="A0A6H0Y220"/>
<dbReference type="GO" id="GO:0005524">
    <property type="term" value="F:ATP binding"/>
    <property type="evidence" value="ECO:0007669"/>
    <property type="project" value="UniProtKB-KW"/>
</dbReference>
<keyword evidence="8" id="KW-1185">Reference proteome</keyword>
<name>A0A6H0Y220_9PEZI</name>
<dbReference type="InterPro" id="IPR001650">
    <property type="entry name" value="Helicase_C-like"/>
</dbReference>
<dbReference type="InterPro" id="IPR027417">
    <property type="entry name" value="P-loop_NTPase"/>
</dbReference>
<feature type="domain" description="Helicase C-terminal" evidence="6">
    <location>
        <begin position="881"/>
        <end position="1055"/>
    </location>
</feature>
<evidence type="ECO:0000313" key="7">
    <source>
        <dbReference type="EMBL" id="QIX01037.1"/>
    </source>
</evidence>
<feature type="compositionally biased region" description="Basic and acidic residues" evidence="4">
    <location>
        <begin position="65"/>
        <end position="82"/>
    </location>
</feature>
<accession>A0A6H0Y220</accession>
<sequence>MNPAQLLNPRAFAKEKAKKRKPNYGPQQTRKQPSSDEVKVNIPTYDPKALLNPKAAAKSANVKMEPSRQLKTEEEDNKEHPNLGRARLLTTTKKRIARSKDHLRSPARGGIVSEHLKKERESLVANKPQPPPIDLTKDNDDEIQFVKATDQRSEVCLGMLDVKAHCSVVPAPSMSNKQVLGKGTWSPMSVNVKRIKAADNRVIELSDYHKRPFGRLDANAAGAIAPLLDGADVSQFRMKAILKSRPRPEGQIPGDHISAALDLWLILYAPRGKADQIGRWLAQKGLWLQNTAHIEKGREFYNPQDVKLKDHRPKHLIEGIKPANTSAVTLSMRTMEEKERAVNKLFDNLTKNEDIPCMTLDDKIVKTELMPHQQQALHFMIDHEDMEPLSDSKRLSLWEVQSQRGHEVWQNVITGQEEKQRPVPTLGGLLADMMGLGKTLSILALIAATKPQSSQFRRTDVPEGVRVNSRATLIVCPKSVLSNWEHQIKAHVREGALKCIIYHGANRTQDLEALSRGSIVLTSYGTLSTEFNSDRSKKTLFRINWFRVVLDEAHTIRNANTGASKAACALTAERRWAVTGTPVQNRLDDLAALIRFLRVKPFDDPSTWTTYITAPFKTVTSTVLADLRLIVDGITLRRMKDTIGLKEKHVMHVRLDFSDAERSLYEKFAAQSNMKLQALVRETSGFRGKSYAHILKSILRLRMICDHGKEMLSEEDLEEVKDFEDSNIIDLGDEPELVVDQQFIKDKQAYDLLLMQHDGDMDRCYRCSHKVLVDDTDPETPKDEQDDASVQEDDMDEDIMGYMTPCFHLLHPTCKKAHVEGITDLRTDNYYDCPSCGDYVRNEYFKLTYSGLEAYRRDKAQKARTTKKANYNPETYVTHTKVRALIQELQKSAVETLALPEGEPPIRSVVFTEWTTYLDLIEIALEQADIQYVRLDGSMSLKARSQVLTTFHNDPRVTVLIVSIRAGGQGLNLTAANKAYLMEPQFNPGVEQQAVDRVHRLGQNRQVEVMHFIMTNSVEEGLLKLQEKKLKLANLSMERKRAGDAEAKKSIEELRDLFK</sequence>
<dbReference type="OrthoDB" id="448448at2759"/>
<dbReference type="EMBL" id="CP051142">
    <property type="protein sequence ID" value="QIX01037.1"/>
    <property type="molecule type" value="Genomic_DNA"/>
</dbReference>
<evidence type="ECO:0000256" key="2">
    <source>
        <dbReference type="ARBA" id="ARBA00022801"/>
    </source>
</evidence>
<evidence type="ECO:0000259" key="6">
    <source>
        <dbReference type="PROSITE" id="PS51194"/>
    </source>
</evidence>
<evidence type="ECO:0000259" key="5">
    <source>
        <dbReference type="PROSITE" id="PS51192"/>
    </source>
</evidence>
<dbReference type="Pfam" id="PF00271">
    <property type="entry name" value="Helicase_C"/>
    <property type="match status" value="1"/>
</dbReference>
<proteinExistence type="predicted"/>
<dbReference type="CDD" id="cd18793">
    <property type="entry name" value="SF2_C_SNF"/>
    <property type="match status" value="1"/>
</dbReference>
<dbReference type="GO" id="GO:0008094">
    <property type="term" value="F:ATP-dependent activity, acting on DNA"/>
    <property type="evidence" value="ECO:0007669"/>
    <property type="project" value="TreeGrafter"/>
</dbReference>
<dbReference type="GO" id="GO:0016787">
    <property type="term" value="F:hydrolase activity"/>
    <property type="evidence" value="ECO:0007669"/>
    <property type="project" value="UniProtKB-KW"/>
</dbReference>
<protein>
    <submittedName>
        <fullName evidence="7">Uncharacterized protein</fullName>
    </submittedName>
</protein>
<dbReference type="CDD" id="cd18008">
    <property type="entry name" value="DEXDc_SHPRH-like"/>
    <property type="match status" value="1"/>
</dbReference>
<dbReference type="InterPro" id="IPR050628">
    <property type="entry name" value="SNF2_RAD54_helicase_TF"/>
</dbReference>
<dbReference type="SMART" id="SM00490">
    <property type="entry name" value="HELICc"/>
    <property type="match status" value="1"/>
</dbReference>
<organism evidence="7 8">
    <name type="scientific">Peltaster fructicola</name>
    <dbReference type="NCBI Taxonomy" id="286661"/>
    <lineage>
        <taxon>Eukaryota</taxon>
        <taxon>Fungi</taxon>
        <taxon>Dikarya</taxon>
        <taxon>Ascomycota</taxon>
        <taxon>Pezizomycotina</taxon>
        <taxon>Dothideomycetes</taxon>
        <taxon>Dothideomycetes incertae sedis</taxon>
        <taxon>Peltaster</taxon>
    </lineage>
</organism>
<dbReference type="PANTHER" id="PTHR45626">
    <property type="entry name" value="TRANSCRIPTION TERMINATION FACTOR 2-RELATED"/>
    <property type="match status" value="1"/>
</dbReference>
<dbReference type="InterPro" id="IPR000330">
    <property type="entry name" value="SNF2_N"/>
</dbReference>
<dbReference type="Gene3D" id="3.40.50.300">
    <property type="entry name" value="P-loop containing nucleotide triphosphate hydrolases"/>
    <property type="match status" value="1"/>
</dbReference>
<dbReference type="InterPro" id="IPR038718">
    <property type="entry name" value="SNF2-like_sf"/>
</dbReference>
<dbReference type="InterPro" id="IPR049730">
    <property type="entry name" value="SNF2/RAD54-like_C"/>
</dbReference>
<dbReference type="Pfam" id="PF00176">
    <property type="entry name" value="SNF2-rel_dom"/>
    <property type="match status" value="1"/>
</dbReference>